<dbReference type="SUPFAM" id="SSF89155">
    <property type="entry name" value="TorD-like"/>
    <property type="match status" value="1"/>
</dbReference>
<dbReference type="Proteomes" id="UP001430755">
    <property type="component" value="Unassembled WGS sequence"/>
</dbReference>
<dbReference type="RefSeq" id="WP_242165185.1">
    <property type="nucleotide sequence ID" value="NZ_JAJMLW010000002.1"/>
</dbReference>
<dbReference type="EMBL" id="JAJMLW010000002">
    <property type="protein sequence ID" value="MCI2242206.1"/>
    <property type="molecule type" value="Genomic_DNA"/>
</dbReference>
<evidence type="ECO:0000256" key="1">
    <source>
        <dbReference type="ARBA" id="ARBA00023186"/>
    </source>
</evidence>
<dbReference type="PANTHER" id="PTHR34227">
    <property type="entry name" value="CHAPERONE PROTEIN YCDY"/>
    <property type="match status" value="1"/>
</dbReference>
<organism evidence="2 3">
    <name type="scientific">Adlercreutzia faecimuris</name>
    <dbReference type="NCBI Taxonomy" id="2897341"/>
    <lineage>
        <taxon>Bacteria</taxon>
        <taxon>Bacillati</taxon>
        <taxon>Actinomycetota</taxon>
        <taxon>Coriobacteriia</taxon>
        <taxon>Eggerthellales</taxon>
        <taxon>Eggerthellaceae</taxon>
        <taxon>Adlercreutzia</taxon>
    </lineage>
</organism>
<gene>
    <name evidence="2" type="ORF">LPT13_07560</name>
</gene>
<protein>
    <submittedName>
        <fullName evidence="2">Molecular chaperone TorD family protein</fullName>
    </submittedName>
</protein>
<keyword evidence="3" id="KW-1185">Reference proteome</keyword>
<accession>A0ABS9WIZ3</accession>
<dbReference type="PANTHER" id="PTHR34227:SF1">
    <property type="entry name" value="DIMETHYL SULFOXIDE REDUCTASE CHAPERONE-RELATED"/>
    <property type="match status" value="1"/>
</dbReference>
<name>A0ABS9WIZ3_9ACTN</name>
<proteinExistence type="predicted"/>
<reference evidence="2" key="1">
    <citation type="submission" date="2021-11" db="EMBL/GenBank/DDBJ databases">
        <title>A Novel Adlercreutzia Species, isolated from a Allomyrina dichotoma larva feces.</title>
        <authorList>
            <person name="Suh M.K."/>
        </authorList>
    </citation>
    <scope>NUCLEOTIDE SEQUENCE</scope>
    <source>
        <strain evidence="2">JBNU-10</strain>
    </source>
</reference>
<keyword evidence="1" id="KW-0143">Chaperone</keyword>
<comment type="caution">
    <text evidence="2">The sequence shown here is derived from an EMBL/GenBank/DDBJ whole genome shotgun (WGS) entry which is preliminary data.</text>
</comment>
<sequence length="218" mass="23345">MEVRRSDEDAVSVEAAAETLRMLSGVMGSVPDGEWTPSLVKAVEALGDDAPGCARMRRYLGEHAGEDDFVQALAVDWTLAFRGVSPAHGPRPPYAGAWLGDDGTGVGVMLAVNSCYVAEGLGTSGSKPNRLDYLGVELEFMAHLLSKAAAGGEGAREAEASLSSFIDRYVLSWLPRYRAQVEERCKTEFWKGFLELTESAVREVRAALSGDDGRASDA</sequence>
<dbReference type="InterPro" id="IPR020945">
    <property type="entry name" value="DMSO/NO3_reduct_chaperone"/>
</dbReference>
<evidence type="ECO:0000313" key="2">
    <source>
        <dbReference type="EMBL" id="MCI2242206.1"/>
    </source>
</evidence>
<dbReference type="InterPro" id="IPR036411">
    <property type="entry name" value="TorD-like_sf"/>
</dbReference>
<evidence type="ECO:0000313" key="3">
    <source>
        <dbReference type="Proteomes" id="UP001430755"/>
    </source>
</evidence>
<dbReference type="Pfam" id="PF02613">
    <property type="entry name" value="Nitrate_red_del"/>
    <property type="match status" value="1"/>
</dbReference>
<dbReference type="InterPro" id="IPR050289">
    <property type="entry name" value="TorD/DmsD_chaperones"/>
</dbReference>
<dbReference type="Gene3D" id="1.10.3480.10">
    <property type="entry name" value="TorD-like"/>
    <property type="match status" value="1"/>
</dbReference>